<dbReference type="AlphaFoldDB" id="A0A0B2UJE5"/>
<reference evidence="1 2" key="1">
    <citation type="journal article" date="2014" name="MBio">
        <title>The Ordospora colligata genome; evolution of extreme reduction in microsporidia and host-to-parasite horizontal gene transfer.</title>
        <authorList>
            <person name="Pombert J.-F."/>
            <person name="Haag K.L."/>
            <person name="Beidas S."/>
            <person name="Ebert D."/>
            <person name="Keeling P.J."/>
        </authorList>
    </citation>
    <scope>NUCLEOTIDE SEQUENCE [LARGE SCALE GENOMIC DNA]</scope>
    <source>
        <strain evidence="1 2">OC4</strain>
    </source>
</reference>
<dbReference type="EMBL" id="JOKQ01000009">
    <property type="protein sequence ID" value="KHN69172.1"/>
    <property type="molecule type" value="Genomic_DNA"/>
</dbReference>
<dbReference type="Proteomes" id="UP000031056">
    <property type="component" value="Unassembled WGS sequence"/>
</dbReference>
<dbReference type="GeneID" id="26262313"/>
<evidence type="ECO:0000313" key="1">
    <source>
        <dbReference type="EMBL" id="KHN69172.1"/>
    </source>
</evidence>
<name>A0A0B2UJE5_9MICR</name>
<evidence type="ECO:0000313" key="2">
    <source>
        <dbReference type="Proteomes" id="UP000031056"/>
    </source>
</evidence>
<dbReference type="InParanoid" id="A0A0B2UJE5"/>
<dbReference type="RefSeq" id="XP_014563214.1">
    <property type="nucleotide sequence ID" value="XM_014707728.1"/>
</dbReference>
<comment type="caution">
    <text evidence="1">The sequence shown here is derived from an EMBL/GenBank/DDBJ whole genome shotgun (WGS) entry which is preliminary data.</text>
</comment>
<dbReference type="HOGENOM" id="CLU_404908_0_0_1"/>
<keyword evidence="2" id="KW-1185">Reference proteome</keyword>
<protein>
    <submittedName>
        <fullName evidence="1">Uncharacterized protein</fullName>
    </submittedName>
</protein>
<gene>
    <name evidence="1" type="ORF">M896_091000</name>
</gene>
<proteinExistence type="predicted"/>
<dbReference type="OrthoDB" id="2192004at2759"/>
<organism evidence="1 2">
    <name type="scientific">Ordospora colligata OC4</name>
    <dbReference type="NCBI Taxonomy" id="1354746"/>
    <lineage>
        <taxon>Eukaryota</taxon>
        <taxon>Fungi</taxon>
        <taxon>Fungi incertae sedis</taxon>
        <taxon>Microsporidia</taxon>
        <taxon>Ordosporidae</taxon>
        <taxon>Ordospora</taxon>
    </lineage>
</organism>
<accession>A0A0B2UJE5</accession>
<sequence>MEKRHFDVRDLFPQSEPNACSEEDDVYAKISKRRNKRHARDAFPIFSTEEMNTLAHIDMESTQIQSDHSPSKITWKHYRSIGLKELDCYEIESSTNACDNKWKISILTDLIQKNRQNVDARIKLSRLLPCDNANKILIDARDIRDARLWTEIIKRCYVPELLNDALNVMNGDEQFYMMLFECDKRIDVLQAGVLKHPKSILLRKAMTNAINCIDQKQCFLYDSVIDMADVYIEADNSKDLSTADNVLDSTASNASNEFAMMFVASQPAIHMIKRLYNQLKCKQIYLHALMVHLLINGDDDVLNDLFCLHLHKIVCILNDCKIKVVFPVETLNNTDIILYIKGVKVDPMCVMPHGLRCLFVSISKHGMHDDESFVLCYGVIKQCVLDEQFIDEFFVMHRRRYFVDLMKAKEYWKLYTMQNELKFFRKADKILKCGVMHYGKEKKLFVLARSKMHYFAGDFVGSLSAIPKKMKTIRRYVVLSQMSVKMAISTIRNDLHEYKHYLLYAELTRNAGMDASEVYEECMRKYPNNVEVAVGYLRYIKVVDVEKAVELSNEMIKKYASDERMWYERFVIFRHSGRIALPVLYNSRKHVRSGLIDSEIKYYENKQVPEGSKYSGYYEYKRMIDMECNTLGICEACIQRMKQYYAHRIENDYDDGDSYLLLYGVLKSVPEEVIKMVKFFDPRNGMYWARVRNVVSAAERLKQGLEVMEFDMIRRSKVN</sequence>
<dbReference type="VEuPathDB" id="MicrosporidiaDB:M896_091000"/>